<dbReference type="SUPFAM" id="SSF55874">
    <property type="entry name" value="ATPase domain of HSP90 chaperone/DNA topoisomerase II/histidine kinase"/>
    <property type="match status" value="1"/>
</dbReference>
<evidence type="ECO:0000256" key="4">
    <source>
        <dbReference type="ARBA" id="ARBA00022777"/>
    </source>
</evidence>
<dbReference type="Pfam" id="PF02518">
    <property type="entry name" value="HATPase_c"/>
    <property type="match status" value="1"/>
</dbReference>
<evidence type="ECO:0000256" key="5">
    <source>
        <dbReference type="ARBA" id="ARBA00023012"/>
    </source>
</evidence>
<gene>
    <name evidence="9" type="ORF">QWZ12_15370</name>
</gene>
<proteinExistence type="predicted"/>
<comment type="subcellular location">
    <subcellularLocation>
        <location evidence="1">Membrane</location>
    </subcellularLocation>
</comment>
<keyword evidence="3" id="KW-0808">Transferase</keyword>
<protein>
    <submittedName>
        <fullName evidence="9">Histidine kinase</fullName>
    </submittedName>
</protein>
<dbReference type="PROSITE" id="PS50885">
    <property type="entry name" value="HAMP"/>
    <property type="match status" value="1"/>
</dbReference>
<keyword evidence="10" id="KW-1185">Reference proteome</keyword>
<dbReference type="Gene3D" id="1.20.5.1930">
    <property type="match status" value="1"/>
</dbReference>
<dbReference type="RefSeq" id="WP_238227881.1">
    <property type="nucleotide sequence ID" value="NZ_BPQD01000038.1"/>
</dbReference>
<dbReference type="InterPro" id="IPR050482">
    <property type="entry name" value="Sensor_HK_TwoCompSys"/>
</dbReference>
<organism evidence="9 10">
    <name type="scientific">Methylobacterium adhaesivum</name>
    <dbReference type="NCBI Taxonomy" id="333297"/>
    <lineage>
        <taxon>Bacteria</taxon>
        <taxon>Pseudomonadati</taxon>
        <taxon>Pseudomonadota</taxon>
        <taxon>Alphaproteobacteria</taxon>
        <taxon>Hyphomicrobiales</taxon>
        <taxon>Methylobacteriaceae</taxon>
        <taxon>Methylobacterium</taxon>
    </lineage>
</organism>
<dbReference type="Gene3D" id="3.30.565.10">
    <property type="entry name" value="Histidine kinase-like ATPase, C-terminal domain"/>
    <property type="match status" value="1"/>
</dbReference>
<reference evidence="10" key="1">
    <citation type="journal article" date="2019" name="Int. J. Syst. Evol. Microbiol.">
        <title>The Global Catalogue of Microorganisms (GCM) 10K type strain sequencing project: providing services to taxonomists for standard genome sequencing and annotation.</title>
        <authorList>
            <consortium name="The Broad Institute Genomics Platform"/>
            <consortium name="The Broad Institute Genome Sequencing Center for Infectious Disease"/>
            <person name="Wu L."/>
            <person name="Ma J."/>
        </authorList>
    </citation>
    <scope>NUCLEOTIDE SEQUENCE [LARGE SCALE GENOMIC DNA]</scope>
    <source>
        <strain evidence="10">CECT 7069</strain>
    </source>
</reference>
<dbReference type="InterPro" id="IPR003660">
    <property type="entry name" value="HAMP_dom"/>
</dbReference>
<accession>A0ABT8BIM5</accession>
<dbReference type="InterPro" id="IPR011712">
    <property type="entry name" value="Sig_transdc_His_kin_sub3_dim/P"/>
</dbReference>
<evidence type="ECO:0000256" key="3">
    <source>
        <dbReference type="ARBA" id="ARBA00022679"/>
    </source>
</evidence>
<keyword evidence="7" id="KW-0812">Transmembrane</keyword>
<dbReference type="CDD" id="cd16917">
    <property type="entry name" value="HATPase_UhpB-NarQ-NarX-like"/>
    <property type="match status" value="1"/>
</dbReference>
<dbReference type="PANTHER" id="PTHR24421">
    <property type="entry name" value="NITRATE/NITRITE SENSOR PROTEIN NARX-RELATED"/>
    <property type="match status" value="1"/>
</dbReference>
<dbReference type="EMBL" id="JAUFPX010000014">
    <property type="protein sequence ID" value="MDN3591979.1"/>
    <property type="molecule type" value="Genomic_DNA"/>
</dbReference>
<feature type="transmembrane region" description="Helical" evidence="7">
    <location>
        <begin position="163"/>
        <end position="187"/>
    </location>
</feature>
<dbReference type="InterPro" id="IPR036890">
    <property type="entry name" value="HATPase_C_sf"/>
</dbReference>
<sequence>MDLFIGLILRVAAVVLLCLGLATAWVVAEVHQGLREETAASADRVVREAQELAWRELTWRGSTGRFAKYAFPDWRSSHTLRFISPGNCVALTWTGEATLQQCSGLETAGGPAPDWFEWLYRGAFGDIAPIRRVVTLNRREAGTVVTTPDRGAAVRQVWRQVRVLMAAAAAMAGGIALLATLVIGVALRPARVITRGLGRMERGDHAEKLPRFQAQEFDGIAQAVNALSERLQHTTAERTALTRRLFAVQEEERRALARDLHDEFGQCLTATGALASTIEAEASDRPVLRDDARAIGRITRDMMGTLKGALARLRPPDLDEFGLEHGLRRLVSTWPGRSAKPAAFNLSFTGDLSTVSGPMALSIYRIVQECLTNAVRHGRPTRVDVRIVRTADRIELAVVDDGGGDAVLVETGRGQGVLGIRERIGALGGTLNINSVPGGVSIEATIPCESNADQPSSRTDPTAEPDLASLGLAA</sequence>
<evidence type="ECO:0000256" key="6">
    <source>
        <dbReference type="SAM" id="MobiDB-lite"/>
    </source>
</evidence>
<dbReference type="PANTHER" id="PTHR24421:SF58">
    <property type="entry name" value="SIGNAL TRANSDUCTION HISTIDINE-PROTEIN KINASE_PHOSPHATASE UHPB"/>
    <property type="match status" value="1"/>
</dbReference>
<evidence type="ECO:0000259" key="8">
    <source>
        <dbReference type="PROSITE" id="PS50885"/>
    </source>
</evidence>
<keyword evidence="2" id="KW-0597">Phosphoprotein</keyword>
<feature type="compositionally biased region" description="Polar residues" evidence="6">
    <location>
        <begin position="451"/>
        <end position="460"/>
    </location>
</feature>
<evidence type="ECO:0000256" key="7">
    <source>
        <dbReference type="SAM" id="Phobius"/>
    </source>
</evidence>
<keyword evidence="4 9" id="KW-0418">Kinase</keyword>
<feature type="domain" description="HAMP" evidence="8">
    <location>
        <begin position="184"/>
        <end position="236"/>
    </location>
</feature>
<dbReference type="Pfam" id="PF07730">
    <property type="entry name" value="HisKA_3"/>
    <property type="match status" value="1"/>
</dbReference>
<feature type="region of interest" description="Disordered" evidence="6">
    <location>
        <begin position="449"/>
        <end position="474"/>
    </location>
</feature>
<comment type="caution">
    <text evidence="9">The sequence shown here is derived from an EMBL/GenBank/DDBJ whole genome shotgun (WGS) entry which is preliminary data.</text>
</comment>
<dbReference type="Proteomes" id="UP001224644">
    <property type="component" value="Unassembled WGS sequence"/>
</dbReference>
<evidence type="ECO:0000313" key="9">
    <source>
        <dbReference type="EMBL" id="MDN3591979.1"/>
    </source>
</evidence>
<dbReference type="GO" id="GO:0016301">
    <property type="term" value="F:kinase activity"/>
    <property type="evidence" value="ECO:0007669"/>
    <property type="project" value="UniProtKB-KW"/>
</dbReference>
<evidence type="ECO:0000256" key="1">
    <source>
        <dbReference type="ARBA" id="ARBA00004370"/>
    </source>
</evidence>
<dbReference type="InterPro" id="IPR003594">
    <property type="entry name" value="HATPase_dom"/>
</dbReference>
<keyword evidence="7" id="KW-0472">Membrane</keyword>
<name>A0ABT8BIM5_9HYPH</name>
<keyword evidence="7" id="KW-1133">Transmembrane helix</keyword>
<evidence type="ECO:0000313" key="10">
    <source>
        <dbReference type="Proteomes" id="UP001224644"/>
    </source>
</evidence>
<evidence type="ECO:0000256" key="2">
    <source>
        <dbReference type="ARBA" id="ARBA00022553"/>
    </source>
</evidence>
<keyword evidence="5" id="KW-0902">Two-component regulatory system</keyword>